<dbReference type="GO" id="GO:0016020">
    <property type="term" value="C:membrane"/>
    <property type="evidence" value="ECO:0007669"/>
    <property type="project" value="GOC"/>
</dbReference>
<feature type="domain" description="Ricin B lectin" evidence="6">
    <location>
        <begin position="508"/>
        <end position="632"/>
    </location>
</feature>
<keyword evidence="4" id="KW-0326">Glycosidase</keyword>
<gene>
    <name evidence="7" type="ORF">SAMN05216259_108193</name>
</gene>
<dbReference type="PRINTS" id="PR00843">
    <property type="entry name" value="GLHYDRLASE30"/>
</dbReference>
<organism evidence="7 8">
    <name type="scientific">Actinacidiphila guanduensis</name>
    <dbReference type="NCBI Taxonomy" id="310781"/>
    <lineage>
        <taxon>Bacteria</taxon>
        <taxon>Bacillati</taxon>
        <taxon>Actinomycetota</taxon>
        <taxon>Actinomycetes</taxon>
        <taxon>Kitasatosporales</taxon>
        <taxon>Streptomycetaceae</taxon>
        <taxon>Actinacidiphila</taxon>
    </lineage>
</organism>
<dbReference type="InterPro" id="IPR006311">
    <property type="entry name" value="TAT_signal"/>
</dbReference>
<protein>
    <submittedName>
        <fullName evidence="7">Glucosylceramidase</fullName>
    </submittedName>
</protein>
<dbReference type="InterPro" id="IPR001139">
    <property type="entry name" value="Glyco_hydro_30"/>
</dbReference>
<keyword evidence="2 5" id="KW-0732">Signal</keyword>
<dbReference type="STRING" id="310781.SAMN05216259_108193"/>
<dbReference type="InterPro" id="IPR033452">
    <property type="entry name" value="GH30_C"/>
</dbReference>
<dbReference type="PROSITE" id="PS51318">
    <property type="entry name" value="TAT"/>
    <property type="match status" value="1"/>
</dbReference>
<proteinExistence type="inferred from homology"/>
<dbReference type="Pfam" id="PF00652">
    <property type="entry name" value="Ricin_B_lectin"/>
    <property type="match status" value="1"/>
</dbReference>
<name>A0A1H0HT99_9ACTN</name>
<feature type="signal peptide" evidence="5">
    <location>
        <begin position="1"/>
        <end position="41"/>
    </location>
</feature>
<dbReference type="RefSeq" id="WP_093785738.1">
    <property type="nucleotide sequence ID" value="NZ_FNIE01000008.1"/>
</dbReference>
<dbReference type="Gene3D" id="2.80.10.50">
    <property type="match status" value="2"/>
</dbReference>
<dbReference type="PROSITE" id="PS50231">
    <property type="entry name" value="RICIN_B_LECTIN"/>
    <property type="match status" value="1"/>
</dbReference>
<evidence type="ECO:0000256" key="5">
    <source>
        <dbReference type="SAM" id="SignalP"/>
    </source>
</evidence>
<reference evidence="7 8" key="1">
    <citation type="submission" date="2016-10" db="EMBL/GenBank/DDBJ databases">
        <authorList>
            <person name="de Groot N.N."/>
        </authorList>
    </citation>
    <scope>NUCLEOTIDE SEQUENCE [LARGE SCALE GENOMIC DNA]</scope>
    <source>
        <strain evidence="7 8">CGMCC 4.2022</strain>
    </source>
</reference>
<dbReference type="InterPro" id="IPR013780">
    <property type="entry name" value="Glyco_hydro_b"/>
</dbReference>
<dbReference type="Gene3D" id="3.20.20.80">
    <property type="entry name" value="Glycosidases"/>
    <property type="match status" value="1"/>
</dbReference>
<dbReference type="GO" id="GO:0004348">
    <property type="term" value="F:glucosylceramidase activity"/>
    <property type="evidence" value="ECO:0007669"/>
    <property type="project" value="InterPro"/>
</dbReference>
<evidence type="ECO:0000313" key="7">
    <source>
        <dbReference type="EMBL" id="SDO22367.1"/>
    </source>
</evidence>
<dbReference type="AlphaFoldDB" id="A0A1H0HT99"/>
<dbReference type="SUPFAM" id="SSF51445">
    <property type="entry name" value="(Trans)glycosidases"/>
    <property type="match status" value="1"/>
</dbReference>
<comment type="similarity">
    <text evidence="1 4">Belongs to the glycosyl hydrolase 30 family.</text>
</comment>
<evidence type="ECO:0000313" key="8">
    <source>
        <dbReference type="Proteomes" id="UP000199341"/>
    </source>
</evidence>
<evidence type="ECO:0000256" key="4">
    <source>
        <dbReference type="RuleBase" id="RU361188"/>
    </source>
</evidence>
<evidence type="ECO:0000256" key="2">
    <source>
        <dbReference type="ARBA" id="ARBA00022729"/>
    </source>
</evidence>
<evidence type="ECO:0000256" key="1">
    <source>
        <dbReference type="ARBA" id="ARBA00005382"/>
    </source>
</evidence>
<evidence type="ECO:0000256" key="3">
    <source>
        <dbReference type="ARBA" id="ARBA00022801"/>
    </source>
</evidence>
<dbReference type="SUPFAM" id="SSF51011">
    <property type="entry name" value="Glycosyl hydrolase domain"/>
    <property type="match status" value="1"/>
</dbReference>
<dbReference type="SMART" id="SM00458">
    <property type="entry name" value="RICIN"/>
    <property type="match status" value="1"/>
</dbReference>
<dbReference type="OrthoDB" id="9806701at2"/>
<sequence>MSAATRPRAGRTRVRRTLVGALTAAAAAVTPVLLMPATAHAAGESVQVYLTTTNDSGGRNVTQGLAQQAPVTFGSGTGGSGQQITVDENTRYQQFTGAGASFTDTAAWLMNSSGALSSATRTQVMQKLFDPVNGIGIDFLRNPMGASDLARYSYTYDDMPAGQTDPSLAHFSIAHDQTDILPLTKQAKQLNPSLKVMGTPWTPPPWMKDNGSYIQGWLQSQYYAAYAQYFVKYIQAYQAAGVPIDYVSEQNEPTVGGDYPGAQWNGSGLAYFAKNDLLPALHSAGLSTKVLALDWNPDSYDSYAAPTLDDASIRNDPNFGGIAWHGYEGSVTEQTTIHNEYPNVPSFDTEHSGGTWIGNQQKEDMENLIDYTRNWGQSWVKWSLAVDQNMGPHNGGCGTCTGLITVHNGDSRSGQVDYTVEYYTMGHLTKFVKPGAYRIASNDNSTIRNVAWRNPDGSKALIAYNESSSPQQVRVNWGNENFAYTLPGGASATFTWSGTQGSGGTAPGHTGTITGYGGKCVDVAGGSSANGTAVQLYDCNGTAAQQWTASGSTLQALGKCLDVTGAGTANGTQVQLYDCNGTAAQSWNRSGNELVNAGSGRCLDATGPSSANGTRLQIWDCTGAANQQWTAPAA</sequence>
<evidence type="ECO:0000259" key="6">
    <source>
        <dbReference type="SMART" id="SM00458"/>
    </source>
</evidence>
<dbReference type="Pfam" id="PF17189">
    <property type="entry name" value="Glyco_hydro_30C"/>
    <property type="match status" value="1"/>
</dbReference>
<dbReference type="InterPro" id="IPR035992">
    <property type="entry name" value="Ricin_B-like_lectins"/>
</dbReference>
<dbReference type="Gene3D" id="2.60.40.1180">
    <property type="entry name" value="Golgi alpha-mannosidase II"/>
    <property type="match status" value="1"/>
</dbReference>
<dbReference type="GO" id="GO:0006680">
    <property type="term" value="P:glucosylceramide catabolic process"/>
    <property type="evidence" value="ECO:0007669"/>
    <property type="project" value="TreeGrafter"/>
</dbReference>
<dbReference type="InterPro" id="IPR000772">
    <property type="entry name" value="Ricin_B_lectin"/>
</dbReference>
<feature type="chain" id="PRO_5011524086" evidence="5">
    <location>
        <begin position="42"/>
        <end position="634"/>
    </location>
</feature>
<dbReference type="Pfam" id="PF02055">
    <property type="entry name" value="Glyco_hydro_30"/>
    <property type="match status" value="1"/>
</dbReference>
<dbReference type="PANTHER" id="PTHR11069:SF23">
    <property type="entry name" value="LYSOSOMAL ACID GLUCOSYLCERAMIDASE"/>
    <property type="match status" value="1"/>
</dbReference>
<dbReference type="CDD" id="cd23451">
    <property type="entry name" value="beta-trefoil_Ricin_laminarinase"/>
    <property type="match status" value="1"/>
</dbReference>
<dbReference type="SUPFAM" id="SSF50370">
    <property type="entry name" value="Ricin B-like lectins"/>
    <property type="match status" value="1"/>
</dbReference>
<dbReference type="PANTHER" id="PTHR11069">
    <property type="entry name" value="GLUCOSYLCERAMIDASE"/>
    <property type="match status" value="1"/>
</dbReference>
<keyword evidence="3 4" id="KW-0378">Hydrolase</keyword>
<dbReference type="Proteomes" id="UP000199341">
    <property type="component" value="Unassembled WGS sequence"/>
</dbReference>
<dbReference type="InterPro" id="IPR017853">
    <property type="entry name" value="GH"/>
</dbReference>
<accession>A0A1H0HT99</accession>
<dbReference type="InterPro" id="IPR033453">
    <property type="entry name" value="Glyco_hydro_30_TIM-barrel"/>
</dbReference>
<dbReference type="EMBL" id="FNIE01000008">
    <property type="protein sequence ID" value="SDO22367.1"/>
    <property type="molecule type" value="Genomic_DNA"/>
</dbReference>
<keyword evidence="8" id="KW-1185">Reference proteome</keyword>